<keyword evidence="2" id="KW-1185">Reference proteome</keyword>
<evidence type="ECO:0000313" key="2">
    <source>
        <dbReference type="Proteomes" id="UP001164929"/>
    </source>
</evidence>
<dbReference type="Proteomes" id="UP001164929">
    <property type="component" value="Chromosome 10"/>
</dbReference>
<evidence type="ECO:0000313" key="1">
    <source>
        <dbReference type="EMBL" id="KAJ6981748.1"/>
    </source>
</evidence>
<comment type="caution">
    <text evidence="1">The sequence shown here is derived from an EMBL/GenBank/DDBJ whole genome shotgun (WGS) entry which is preliminary data.</text>
</comment>
<dbReference type="EMBL" id="JAQIZT010000010">
    <property type="protein sequence ID" value="KAJ6981748.1"/>
    <property type="molecule type" value="Genomic_DNA"/>
</dbReference>
<protein>
    <submittedName>
        <fullName evidence="1">Uncharacterized protein</fullName>
    </submittedName>
</protein>
<name>A0AAD6MA55_9ROSI</name>
<gene>
    <name evidence="1" type="ORF">NC653_024987</name>
</gene>
<proteinExistence type="predicted"/>
<dbReference type="AlphaFoldDB" id="A0AAD6MA55"/>
<accession>A0AAD6MA55</accession>
<reference evidence="1" key="1">
    <citation type="journal article" date="2023" name="Mol. Ecol. Resour.">
        <title>Chromosome-level genome assembly of a triploid poplar Populus alba 'Berolinensis'.</title>
        <authorList>
            <person name="Chen S."/>
            <person name="Yu Y."/>
            <person name="Wang X."/>
            <person name="Wang S."/>
            <person name="Zhang T."/>
            <person name="Zhou Y."/>
            <person name="He R."/>
            <person name="Meng N."/>
            <person name="Wang Y."/>
            <person name="Liu W."/>
            <person name="Liu Z."/>
            <person name="Liu J."/>
            <person name="Guo Q."/>
            <person name="Huang H."/>
            <person name="Sederoff R.R."/>
            <person name="Wang G."/>
            <person name="Qu G."/>
            <person name="Chen S."/>
        </authorList>
    </citation>
    <scope>NUCLEOTIDE SEQUENCE</scope>
    <source>
        <strain evidence="1">SC-2020</strain>
    </source>
</reference>
<organism evidence="1 2">
    <name type="scientific">Populus alba x Populus x berolinensis</name>
    <dbReference type="NCBI Taxonomy" id="444605"/>
    <lineage>
        <taxon>Eukaryota</taxon>
        <taxon>Viridiplantae</taxon>
        <taxon>Streptophyta</taxon>
        <taxon>Embryophyta</taxon>
        <taxon>Tracheophyta</taxon>
        <taxon>Spermatophyta</taxon>
        <taxon>Magnoliopsida</taxon>
        <taxon>eudicotyledons</taxon>
        <taxon>Gunneridae</taxon>
        <taxon>Pentapetalae</taxon>
        <taxon>rosids</taxon>
        <taxon>fabids</taxon>
        <taxon>Malpighiales</taxon>
        <taxon>Salicaceae</taxon>
        <taxon>Saliceae</taxon>
        <taxon>Populus</taxon>
    </lineage>
</organism>
<sequence>MPNAFVTGERKSMAQWLLSLLSPRIIVKELLKPKHNGTQLVGYNKCLPLCIIFCGIVCYQR</sequence>